<feature type="non-terminal residue" evidence="2">
    <location>
        <position position="1"/>
    </location>
</feature>
<protein>
    <submittedName>
        <fullName evidence="1">Uncharacterized protein</fullName>
    </submittedName>
</protein>
<evidence type="ECO:0000313" key="1">
    <source>
        <dbReference type="EMBL" id="CAG7895127.1"/>
    </source>
</evidence>
<feature type="non-terminal residue" evidence="2">
    <location>
        <position position="97"/>
    </location>
</feature>
<dbReference type="AlphaFoldDB" id="A0A3P6B5C6"/>
<gene>
    <name evidence="2" type="ORF">BRAA02T08309Z</name>
    <name evidence="1" type="ORF">BRAPAZ1V2_A02P40790.2</name>
</gene>
<sequence>MLYLLASLSFGSSGLRSDIYLQCNQSLNQEPYEFSGTMKQVLQNKFSIRISNKTSLDGRIFDELRVELITKKIIIKERQSVHFTVVVVIPFGISPEF</sequence>
<dbReference type="Proteomes" id="UP000694005">
    <property type="component" value="Chromosome A02"/>
</dbReference>
<organism evidence="2">
    <name type="scientific">Brassica campestris</name>
    <name type="common">Field mustard</name>
    <dbReference type="NCBI Taxonomy" id="3711"/>
    <lineage>
        <taxon>Eukaryota</taxon>
        <taxon>Viridiplantae</taxon>
        <taxon>Streptophyta</taxon>
        <taxon>Embryophyta</taxon>
        <taxon>Tracheophyta</taxon>
        <taxon>Spermatophyta</taxon>
        <taxon>Magnoliopsida</taxon>
        <taxon>eudicotyledons</taxon>
        <taxon>Gunneridae</taxon>
        <taxon>Pentapetalae</taxon>
        <taxon>rosids</taxon>
        <taxon>malvids</taxon>
        <taxon>Brassicales</taxon>
        <taxon>Brassicaceae</taxon>
        <taxon>Brassiceae</taxon>
        <taxon>Brassica</taxon>
    </lineage>
</organism>
<name>A0A3P6B5C6_BRACM</name>
<accession>A0A3P6B5C6</accession>
<proteinExistence type="predicted"/>
<reference evidence="2" key="1">
    <citation type="submission" date="2018-11" db="EMBL/GenBank/DDBJ databases">
        <authorList>
            <consortium name="Genoscope - CEA"/>
            <person name="William W."/>
        </authorList>
    </citation>
    <scope>NUCLEOTIDE SEQUENCE</scope>
</reference>
<dbReference type="Gramene" id="A02p40790.2_BraZ1">
    <property type="protein sequence ID" value="A02p40790.2_BraZ1.CDS"/>
    <property type="gene ID" value="A02g40790.2_BraZ1"/>
</dbReference>
<dbReference type="EMBL" id="LR031573">
    <property type="protein sequence ID" value="VDC91408.1"/>
    <property type="molecule type" value="Genomic_DNA"/>
</dbReference>
<evidence type="ECO:0000313" key="2">
    <source>
        <dbReference type="EMBL" id="VDC91408.1"/>
    </source>
</evidence>
<dbReference type="EMBL" id="LS974618">
    <property type="protein sequence ID" value="CAG7895127.1"/>
    <property type="molecule type" value="Genomic_DNA"/>
</dbReference>